<dbReference type="Proteomes" id="UP000002601">
    <property type="component" value="Chromosome"/>
</dbReference>
<dbReference type="AlphaFoldDB" id="C6BZD5"/>
<dbReference type="SUPFAM" id="SSF55073">
    <property type="entry name" value="Nucleotide cyclase"/>
    <property type="match status" value="1"/>
</dbReference>
<dbReference type="Gene3D" id="3.30.70.270">
    <property type="match status" value="1"/>
</dbReference>
<proteinExistence type="predicted"/>
<dbReference type="Gene3D" id="3.40.50.2300">
    <property type="match status" value="1"/>
</dbReference>
<name>C6BZD5_MARSD</name>
<organism evidence="5 6">
    <name type="scientific">Maridesulfovibrio salexigens (strain ATCC 14822 / DSM 2638 / NCIMB 8403 / VKM B-1763)</name>
    <name type="common">Desulfovibrio salexigens</name>
    <dbReference type="NCBI Taxonomy" id="526222"/>
    <lineage>
        <taxon>Bacteria</taxon>
        <taxon>Pseudomonadati</taxon>
        <taxon>Thermodesulfobacteriota</taxon>
        <taxon>Desulfovibrionia</taxon>
        <taxon>Desulfovibrionales</taxon>
        <taxon>Desulfovibrionaceae</taxon>
        <taxon>Maridesulfovibrio</taxon>
    </lineage>
</organism>
<dbReference type="NCBIfam" id="TIGR00254">
    <property type="entry name" value="GGDEF"/>
    <property type="match status" value="1"/>
</dbReference>
<dbReference type="GO" id="GO:0000160">
    <property type="term" value="P:phosphorelay signal transduction system"/>
    <property type="evidence" value="ECO:0007669"/>
    <property type="project" value="InterPro"/>
</dbReference>
<evidence type="ECO:0000256" key="1">
    <source>
        <dbReference type="ARBA" id="ARBA00012528"/>
    </source>
</evidence>
<dbReference type="eggNOG" id="COG3706">
    <property type="taxonomic scope" value="Bacteria"/>
</dbReference>
<dbReference type="Pfam" id="PF00990">
    <property type="entry name" value="GGDEF"/>
    <property type="match status" value="1"/>
</dbReference>
<dbReference type="PROSITE" id="PS50887">
    <property type="entry name" value="GGDEF"/>
    <property type="match status" value="1"/>
</dbReference>
<dbReference type="STRING" id="526222.Desal_2718"/>
<dbReference type="InterPro" id="IPR000160">
    <property type="entry name" value="GGDEF_dom"/>
</dbReference>
<keyword evidence="2" id="KW-0597">Phosphoprotein</keyword>
<dbReference type="EMBL" id="CP001649">
    <property type="protein sequence ID" value="ACS80772.1"/>
    <property type="molecule type" value="Genomic_DNA"/>
</dbReference>
<accession>C6BZD5</accession>
<dbReference type="InterPro" id="IPR050469">
    <property type="entry name" value="Diguanylate_Cyclase"/>
</dbReference>
<keyword evidence="6" id="KW-1185">Reference proteome</keyword>
<dbReference type="GO" id="GO:1902201">
    <property type="term" value="P:negative regulation of bacterial-type flagellum-dependent cell motility"/>
    <property type="evidence" value="ECO:0007669"/>
    <property type="project" value="TreeGrafter"/>
</dbReference>
<evidence type="ECO:0000256" key="2">
    <source>
        <dbReference type="PROSITE-ProRule" id="PRU00169"/>
    </source>
</evidence>
<dbReference type="KEGG" id="dsa:Desal_2718"/>
<dbReference type="HOGENOM" id="CLU_000445_11_7_7"/>
<evidence type="ECO:0000313" key="5">
    <source>
        <dbReference type="EMBL" id="ACS80772.1"/>
    </source>
</evidence>
<evidence type="ECO:0000259" key="3">
    <source>
        <dbReference type="PROSITE" id="PS50110"/>
    </source>
</evidence>
<dbReference type="RefSeq" id="WP_015852588.1">
    <property type="nucleotide sequence ID" value="NC_012881.1"/>
</dbReference>
<protein>
    <recommendedName>
        <fullName evidence="1">diguanylate cyclase</fullName>
        <ecNumber evidence="1">2.7.7.65</ecNumber>
    </recommendedName>
</protein>
<reference evidence="5 6" key="1">
    <citation type="submission" date="2009-06" db="EMBL/GenBank/DDBJ databases">
        <title>Complete sequence of Desulfovibrio salexigens DSM 2638.</title>
        <authorList>
            <consortium name="US DOE Joint Genome Institute"/>
            <person name="Lucas S."/>
            <person name="Copeland A."/>
            <person name="Lapidus A."/>
            <person name="Glavina del Rio T."/>
            <person name="Tice H."/>
            <person name="Bruce D."/>
            <person name="Goodwin L."/>
            <person name="Pitluck S."/>
            <person name="Munk A.C."/>
            <person name="Brettin T."/>
            <person name="Detter J.C."/>
            <person name="Han C."/>
            <person name="Tapia R."/>
            <person name="Larimer F."/>
            <person name="Land M."/>
            <person name="Hauser L."/>
            <person name="Kyrpides N."/>
            <person name="Anderson I."/>
            <person name="Wall J.D."/>
            <person name="Arkin A.P."/>
            <person name="Dehal P."/>
            <person name="Chivian D."/>
            <person name="Giles B."/>
            <person name="Hazen T.C."/>
        </authorList>
    </citation>
    <scope>NUCLEOTIDE SEQUENCE [LARGE SCALE GENOMIC DNA]</scope>
    <source>
        <strain evidence="6">ATCC 14822 / DSM 2638 / NCIMB 8403 / VKM B-1763</strain>
    </source>
</reference>
<dbReference type="GO" id="GO:0052621">
    <property type="term" value="F:diguanylate cyclase activity"/>
    <property type="evidence" value="ECO:0007669"/>
    <property type="project" value="UniProtKB-EC"/>
</dbReference>
<dbReference type="PANTHER" id="PTHR45138">
    <property type="entry name" value="REGULATORY COMPONENTS OF SENSORY TRANSDUCTION SYSTEM"/>
    <property type="match status" value="1"/>
</dbReference>
<dbReference type="InterPro" id="IPR043128">
    <property type="entry name" value="Rev_trsase/Diguanyl_cyclase"/>
</dbReference>
<feature type="domain" description="GGDEF" evidence="4">
    <location>
        <begin position="173"/>
        <end position="327"/>
    </location>
</feature>
<dbReference type="PROSITE" id="PS50110">
    <property type="entry name" value="RESPONSE_REGULATORY"/>
    <property type="match status" value="1"/>
</dbReference>
<dbReference type="SUPFAM" id="SSF52172">
    <property type="entry name" value="CheY-like"/>
    <property type="match status" value="1"/>
</dbReference>
<dbReference type="PANTHER" id="PTHR45138:SF25">
    <property type="entry name" value="GGDEF DOMAIN PROTEIN"/>
    <property type="match status" value="1"/>
</dbReference>
<sequence length="330" mass="37565">MVDVKRFVMDKNKDHGLLGLAKHTAILVSPDNSLRDLLFEIWPKEVLEFTCYTAARGAVEHLFNDPPDLLIVDSRVEDVPAQELARLVKSENVYRQLPVIICLDDTDLQHSWDWNKVEVDDFLVRPFFLPVVRERVNLTLCRALRALDANPLSKLPGNTSIIQKIQSLIDRKQDFALAYCDLDYFKSFNDKYGFSRGDEVLMMSARIIVNTVKSFAGEQTFVGHVGGDDFVVITSPDIIEEVCQRIIFSFDGIVPNFYDMEDRQRKSIVSKDRQGNTQTFPLMAISIAVVFNINGKMKHFGEASAIAMALKKKAKENPKSSYVLDRRNNK</sequence>
<dbReference type="GO" id="GO:0043709">
    <property type="term" value="P:cell adhesion involved in single-species biofilm formation"/>
    <property type="evidence" value="ECO:0007669"/>
    <property type="project" value="TreeGrafter"/>
</dbReference>
<dbReference type="CDD" id="cd01949">
    <property type="entry name" value="GGDEF"/>
    <property type="match status" value="1"/>
</dbReference>
<dbReference type="GO" id="GO:0005886">
    <property type="term" value="C:plasma membrane"/>
    <property type="evidence" value="ECO:0007669"/>
    <property type="project" value="TreeGrafter"/>
</dbReference>
<dbReference type="EC" id="2.7.7.65" evidence="1"/>
<dbReference type="InterPro" id="IPR029787">
    <property type="entry name" value="Nucleotide_cyclase"/>
</dbReference>
<evidence type="ECO:0000313" key="6">
    <source>
        <dbReference type="Proteomes" id="UP000002601"/>
    </source>
</evidence>
<dbReference type="InterPro" id="IPR011006">
    <property type="entry name" value="CheY-like_superfamily"/>
</dbReference>
<feature type="modified residue" description="4-aspartylphosphate" evidence="2">
    <location>
        <position position="73"/>
    </location>
</feature>
<dbReference type="InterPro" id="IPR001789">
    <property type="entry name" value="Sig_transdc_resp-reg_receiver"/>
</dbReference>
<evidence type="ECO:0000259" key="4">
    <source>
        <dbReference type="PROSITE" id="PS50887"/>
    </source>
</evidence>
<dbReference type="CDD" id="cd00156">
    <property type="entry name" value="REC"/>
    <property type="match status" value="1"/>
</dbReference>
<dbReference type="SMART" id="SM00267">
    <property type="entry name" value="GGDEF"/>
    <property type="match status" value="1"/>
</dbReference>
<gene>
    <name evidence="5" type="ordered locus">Desal_2718</name>
</gene>
<feature type="domain" description="Response regulatory" evidence="3">
    <location>
        <begin position="24"/>
        <end position="140"/>
    </location>
</feature>